<dbReference type="InterPro" id="IPR006162">
    <property type="entry name" value="Ppantetheine_attach_site"/>
</dbReference>
<evidence type="ECO:0000256" key="5">
    <source>
        <dbReference type="ARBA" id="ARBA00022598"/>
    </source>
</evidence>
<reference evidence="11 12" key="1">
    <citation type="submission" date="2014-06" db="EMBL/GenBank/DDBJ databases">
        <title>Draft genome sequence of Paenibacillus sp. MSt1.</title>
        <authorList>
            <person name="Aw Y.K."/>
            <person name="Ong K.S."/>
            <person name="Gan H.M."/>
            <person name="Lee S.M."/>
        </authorList>
    </citation>
    <scope>NUCLEOTIDE SEQUENCE [LARGE SCALE GENOMIC DNA]</scope>
    <source>
        <strain evidence="11 12">MSt1</strain>
    </source>
</reference>
<dbReference type="InterPro" id="IPR045851">
    <property type="entry name" value="AMP-bd_C_sf"/>
</dbReference>
<keyword evidence="3" id="KW-0596">Phosphopantetheine</keyword>
<evidence type="ECO:0000256" key="4">
    <source>
        <dbReference type="ARBA" id="ARBA00022553"/>
    </source>
</evidence>
<dbReference type="InterPro" id="IPR010080">
    <property type="entry name" value="Thioester_reductase-like_dom"/>
</dbReference>
<dbReference type="RefSeq" id="WP_036675276.1">
    <property type="nucleotide sequence ID" value="NZ_JNVM01000002.1"/>
</dbReference>
<dbReference type="PANTHER" id="PTHR45527:SF14">
    <property type="entry name" value="PLIPASTATIN SYNTHASE SUBUNIT B"/>
    <property type="match status" value="1"/>
</dbReference>
<dbReference type="InterPro" id="IPR042099">
    <property type="entry name" value="ANL_N_sf"/>
</dbReference>
<dbReference type="InterPro" id="IPR000873">
    <property type="entry name" value="AMP-dep_synth/lig_dom"/>
</dbReference>
<dbReference type="SUPFAM" id="SSF56801">
    <property type="entry name" value="Acetyl-CoA synthetase-like"/>
    <property type="match status" value="1"/>
</dbReference>
<dbReference type="InterPro" id="IPR013120">
    <property type="entry name" value="FAR_NAD-bd"/>
</dbReference>
<dbReference type="FunFam" id="3.40.50.980:FF:000002">
    <property type="entry name" value="Enterobactin synthetase component F"/>
    <property type="match status" value="1"/>
</dbReference>
<keyword evidence="9" id="KW-0511">Multifunctional enzyme</keyword>
<organism evidence="11 12">
    <name type="scientific">Paenibacillus tyrfis</name>
    <dbReference type="NCBI Taxonomy" id="1501230"/>
    <lineage>
        <taxon>Bacteria</taxon>
        <taxon>Bacillati</taxon>
        <taxon>Bacillota</taxon>
        <taxon>Bacilli</taxon>
        <taxon>Bacillales</taxon>
        <taxon>Paenibacillaceae</taxon>
        <taxon>Paenibacillus</taxon>
    </lineage>
</organism>
<keyword evidence="6" id="KW-0808">Transferase</keyword>
<sequence>MSNESASPSGGNLSDAKRALLEKWKKGNAAAGKMGLRERRGPLPLSFAQRRIWFLEQLVPGTPVYNIPGAVRLSGELNTDALKLALSEIIRRHEVFRTRFTVWEAIPYQEIEEFGACELPVVDLSRLPEGEREAEAARLLSEEARTPFDLTRSWLLRARLIRLRENDHLLVICMHHIISDGWSLGVFQRELALLYEAYSQGKSSPLAELPIQYGDFSEWQRKRMEAGEYEEQLAYWKHQLAGLRSDAALPYDRTRSAVPTYRGERHYFELSEAQTEGLRQVAQEEGATLYMALLSVWKVLLYRYSQSPDISVGCPIANRNQAQIEGLIGFFVNTLVMRSQLGEDDDFPAVLRQVKRVALEAYARQDVPFERLVEALQPDRDLSVSSPFFQTGFVFQNTPFPKTQLNGLELAPITVHNGMAPFDLLLSLTESEGKLIGFFEYSTELFDAETVVRMTSHFRMLTDSILSNVQLPVKRLALLPEEERRRMLTWGAAAQSLQPVTSCIHERFEQVAALTPEAVVVTYEGRSLTYAELDGRANALARRLRQLGVEAEVRVGIYLERSLELVVAILAVLKAGGAYVPLDPAYPRQRIAYIAGDAGLSLMLTQASLLDTLPDLDAPTVAVDDFDADAESQAPLELGTDPAQLAYVIYTSGSTGQPKGVLVEHRNVVRLFDETHAWFGFDRSDVWTLFHSHAFDFSVWELWGALFYGGKLVVVPYLVSRSPESFHALLHSEGVTVLCQTPSAFRQLAQHEERQPPKMLEALRYVVFGGEALEMHTLKCWFDRHGDARPQLVNMYGITETTVHVTYRPLTLADLDARSSPIGIPIPDLSLYLLDRNREPVPIGIAGEMYVGGAGVSRGYLNRPELTAERFVPDPFSGIPGATLYKTGDEARLLPSGELEFLGRNDHQVKIRGFRIELGEIEAALKQHAAVRDAVVAVKQDAMGHPQLVAYLIEKEADDHDVEITKQWEHVFDQTYENGADAEAADFNITGWNSLYDGRPLPAEDMREWVDATVKHLLDARPKRVLELGCGTGLLLFRVAPACEHYMGTDISLTAIRRLETLTEKLPQVSLRQQPAHHTEGIEPGSYDLVILNSVIQYFPSVEYFLEVLDAAVRAVRPGGTVFIGDVRSLPLQEAFYCSVEQFKARRALTPEERSSRVKERMEREHELLLDPQLFVKLAESKPQIAQAEIQWKRGSRWNELTRFRYDVLLRVNASEQRTVEPLMLPWTSVRDAESALQNLAGQGAEAVAIRSVPNARLRDFLEEVGEDAVDPMAFVELECSLPYDIAIHWAGPGREDRFDVICTRQGLSPDKRIVQTGSGNSEGSEEWGAYANRPVKLASPGGLSPELRSLLKERLPDYFIPSACVTVRSFPLTSNGKIDRAALPAPGRERPELENPYVEPRTPLERRLAELWSSVLGIPQIGVMDSFFELGGHSLLATQLIFKLRDELGIEIPLRVLFETPTIEWMSAAVEAIQSGQGELVASRLDLWSESSLPFAIRNPGTAGQASRPVQNILLTGATGFLGAFLLRELLQSTTADIFCLVRGRTEEEAMRRLQANLAKYGIRDEAVSERVRVIPGDLGQERLGLSEAAFERLAGQMDALYHNGSMVHFIAPYVEHKAANVLGTREMIRLANTGRFKTLHYVSTTHVFSGRDIKDGVLMEKELPQHPEDLRLGYTQSKWVAERMVLEAARSGLPALIYRPGRIWGDSVTGRCQSSDFMWLIIKASLQLGLIPAMEAELEIVPADFAARAIVHLSGAETPDGRAYHLVNPTRTTWSEVIESLADYGYALRTVPYGIWHERILQAAAESADQAAKAVLPLLDGDWGDGISEFQVVYDCTHLHQGLQGSGVTCTKLDRSLMSTYLTYFVQTGFLPQPSSGKTDHQGA</sequence>
<dbReference type="Pfam" id="PF07993">
    <property type="entry name" value="NAD_binding_4"/>
    <property type="match status" value="1"/>
</dbReference>
<dbReference type="GO" id="GO:0005829">
    <property type="term" value="C:cytosol"/>
    <property type="evidence" value="ECO:0007669"/>
    <property type="project" value="TreeGrafter"/>
</dbReference>
<dbReference type="InterPro" id="IPR029063">
    <property type="entry name" value="SAM-dependent_MTases_sf"/>
</dbReference>
<protein>
    <recommendedName>
        <fullName evidence="10">Carrier domain-containing protein</fullName>
    </recommendedName>
</protein>
<evidence type="ECO:0000256" key="2">
    <source>
        <dbReference type="ARBA" id="ARBA00006432"/>
    </source>
</evidence>
<comment type="cofactor">
    <cofactor evidence="1">
        <name>pantetheine 4'-phosphate</name>
        <dbReference type="ChEBI" id="CHEBI:47942"/>
    </cofactor>
</comment>
<dbReference type="Gene3D" id="3.30.300.30">
    <property type="match status" value="2"/>
</dbReference>
<dbReference type="InterPro" id="IPR010071">
    <property type="entry name" value="AA_adenyl_dom"/>
</dbReference>
<dbReference type="Gene3D" id="3.40.50.12780">
    <property type="entry name" value="N-terminal domain of ligase-like"/>
    <property type="match status" value="1"/>
</dbReference>
<dbReference type="EMBL" id="JNVM01000002">
    <property type="protein sequence ID" value="KEQ27572.1"/>
    <property type="molecule type" value="Genomic_DNA"/>
</dbReference>
<keyword evidence="12" id="KW-1185">Reference proteome</keyword>
<name>A0A081PA49_9BACL</name>
<dbReference type="GO" id="GO:0009403">
    <property type="term" value="P:toxin biosynthetic process"/>
    <property type="evidence" value="ECO:0007669"/>
    <property type="project" value="UniProtKB-ARBA"/>
</dbReference>
<dbReference type="Proteomes" id="UP000028123">
    <property type="component" value="Unassembled WGS sequence"/>
</dbReference>
<dbReference type="InterPro" id="IPR001242">
    <property type="entry name" value="Condensation_dom"/>
</dbReference>
<dbReference type="OrthoDB" id="9765680at2"/>
<dbReference type="FunFam" id="1.10.1200.10:FF:000005">
    <property type="entry name" value="Nonribosomal peptide synthetase 1"/>
    <property type="match status" value="1"/>
</dbReference>
<dbReference type="SUPFAM" id="SSF52777">
    <property type="entry name" value="CoA-dependent acyltransferases"/>
    <property type="match status" value="2"/>
</dbReference>
<dbReference type="InterPro" id="IPR020806">
    <property type="entry name" value="PKS_PP-bd"/>
</dbReference>
<feature type="domain" description="Carrier" evidence="10">
    <location>
        <begin position="1400"/>
        <end position="1475"/>
    </location>
</feature>
<dbReference type="FunFam" id="3.40.50.12780:FF:000012">
    <property type="entry name" value="Non-ribosomal peptide synthetase"/>
    <property type="match status" value="1"/>
</dbReference>
<dbReference type="CDD" id="cd02440">
    <property type="entry name" value="AdoMet_MTases"/>
    <property type="match status" value="1"/>
</dbReference>
<dbReference type="InterPro" id="IPR020845">
    <property type="entry name" value="AMP-binding_CS"/>
</dbReference>
<dbReference type="FunFam" id="3.30.559.10:FF:000012">
    <property type="entry name" value="Non-ribosomal peptide synthetase"/>
    <property type="match status" value="1"/>
</dbReference>
<dbReference type="Pfam" id="PF00550">
    <property type="entry name" value="PP-binding"/>
    <property type="match status" value="1"/>
</dbReference>
<dbReference type="Pfam" id="PF00501">
    <property type="entry name" value="AMP-binding"/>
    <property type="match status" value="1"/>
</dbReference>
<comment type="caution">
    <text evidence="11">The sequence shown here is derived from an EMBL/GenBank/DDBJ whole genome shotgun (WGS) entry which is preliminary data.</text>
</comment>
<evidence type="ECO:0000256" key="9">
    <source>
        <dbReference type="ARBA" id="ARBA00023268"/>
    </source>
</evidence>
<evidence type="ECO:0000256" key="3">
    <source>
        <dbReference type="ARBA" id="ARBA00022450"/>
    </source>
</evidence>
<dbReference type="Gene3D" id="1.10.1200.10">
    <property type="entry name" value="ACP-like"/>
    <property type="match status" value="1"/>
</dbReference>
<comment type="similarity">
    <text evidence="2">Belongs to the ATP-dependent AMP-binding enzyme family.</text>
</comment>
<dbReference type="InterPro" id="IPR036736">
    <property type="entry name" value="ACP-like_sf"/>
</dbReference>
<dbReference type="GO" id="GO:0016874">
    <property type="term" value="F:ligase activity"/>
    <property type="evidence" value="ECO:0007669"/>
    <property type="project" value="UniProtKB-KW"/>
</dbReference>
<proteinExistence type="inferred from homology"/>
<evidence type="ECO:0000259" key="10">
    <source>
        <dbReference type="PROSITE" id="PS50075"/>
    </source>
</evidence>
<evidence type="ECO:0000313" key="11">
    <source>
        <dbReference type="EMBL" id="KEQ27572.1"/>
    </source>
</evidence>
<dbReference type="NCBIfam" id="TIGR01746">
    <property type="entry name" value="Thioester-redct"/>
    <property type="match status" value="1"/>
</dbReference>
<dbReference type="Gene3D" id="3.30.559.30">
    <property type="entry name" value="Nonribosomal peptide synthetase, condensation domain"/>
    <property type="match status" value="1"/>
</dbReference>
<dbReference type="GO" id="GO:0043041">
    <property type="term" value="P:amino acid activation for nonribosomal peptide biosynthetic process"/>
    <property type="evidence" value="ECO:0007669"/>
    <property type="project" value="TreeGrafter"/>
</dbReference>
<dbReference type="CDD" id="cd19531">
    <property type="entry name" value="LCL_NRPS-like"/>
    <property type="match status" value="1"/>
</dbReference>
<keyword evidence="7" id="KW-0677">Repeat</keyword>
<dbReference type="InterPro" id="IPR009081">
    <property type="entry name" value="PP-bd_ACP"/>
</dbReference>
<dbReference type="eggNOG" id="COG1020">
    <property type="taxonomic scope" value="Bacteria"/>
</dbReference>
<evidence type="ECO:0000256" key="7">
    <source>
        <dbReference type="ARBA" id="ARBA00022737"/>
    </source>
</evidence>
<dbReference type="Pfam" id="PF08242">
    <property type="entry name" value="Methyltransf_12"/>
    <property type="match status" value="1"/>
</dbReference>
<dbReference type="SUPFAM" id="SSF53335">
    <property type="entry name" value="S-adenosyl-L-methionine-dependent methyltransferases"/>
    <property type="match status" value="1"/>
</dbReference>
<dbReference type="InterPro" id="IPR013217">
    <property type="entry name" value="Methyltransf_12"/>
</dbReference>
<dbReference type="PROSITE" id="PS00012">
    <property type="entry name" value="PHOSPHOPANTETHEINE"/>
    <property type="match status" value="1"/>
</dbReference>
<dbReference type="GO" id="GO:0016740">
    <property type="term" value="F:transferase activity"/>
    <property type="evidence" value="ECO:0007669"/>
    <property type="project" value="UniProtKB-KW"/>
</dbReference>
<dbReference type="PANTHER" id="PTHR45527">
    <property type="entry name" value="NONRIBOSOMAL PEPTIDE SYNTHETASE"/>
    <property type="match status" value="1"/>
</dbReference>
<keyword evidence="5" id="KW-0436">Ligase</keyword>
<dbReference type="Pfam" id="PF00668">
    <property type="entry name" value="Condensation"/>
    <property type="match status" value="1"/>
</dbReference>
<evidence type="ECO:0000256" key="6">
    <source>
        <dbReference type="ARBA" id="ARBA00022679"/>
    </source>
</evidence>
<dbReference type="FunFam" id="3.40.50.980:FF:000001">
    <property type="entry name" value="Non-ribosomal peptide synthetase"/>
    <property type="match status" value="1"/>
</dbReference>
<dbReference type="CDD" id="cd05235">
    <property type="entry name" value="SDR_e1"/>
    <property type="match status" value="1"/>
</dbReference>
<keyword evidence="4" id="KW-0597">Phosphoprotein</keyword>
<gene>
    <name evidence="11" type="ORF">ET33_12785</name>
</gene>
<dbReference type="NCBIfam" id="TIGR01733">
    <property type="entry name" value="AA-adenyl-dom"/>
    <property type="match status" value="1"/>
</dbReference>
<accession>A0A081PA49</accession>
<keyword evidence="8" id="KW-0045">Antibiotic biosynthesis</keyword>
<dbReference type="SUPFAM" id="SSF51735">
    <property type="entry name" value="NAD(P)-binding Rossmann-fold domains"/>
    <property type="match status" value="1"/>
</dbReference>
<dbReference type="PROSITE" id="PS00455">
    <property type="entry name" value="AMP_BINDING"/>
    <property type="match status" value="1"/>
</dbReference>
<dbReference type="GO" id="GO:0031177">
    <property type="term" value="F:phosphopantetheine binding"/>
    <property type="evidence" value="ECO:0007669"/>
    <property type="project" value="InterPro"/>
</dbReference>
<evidence type="ECO:0000313" key="12">
    <source>
        <dbReference type="Proteomes" id="UP000028123"/>
    </source>
</evidence>
<dbReference type="PROSITE" id="PS50075">
    <property type="entry name" value="CARRIER"/>
    <property type="match status" value="1"/>
</dbReference>
<evidence type="ECO:0000256" key="1">
    <source>
        <dbReference type="ARBA" id="ARBA00001957"/>
    </source>
</evidence>
<dbReference type="SUPFAM" id="SSF47336">
    <property type="entry name" value="ACP-like"/>
    <property type="match status" value="1"/>
</dbReference>
<dbReference type="CDD" id="cd17643">
    <property type="entry name" value="A_NRPS_Cytc1-like"/>
    <property type="match status" value="1"/>
</dbReference>
<dbReference type="GO" id="GO:0017000">
    <property type="term" value="P:antibiotic biosynthetic process"/>
    <property type="evidence" value="ECO:0007669"/>
    <property type="project" value="UniProtKB-KW"/>
</dbReference>
<dbReference type="InterPro" id="IPR036291">
    <property type="entry name" value="NAD(P)-bd_dom_sf"/>
</dbReference>
<dbReference type="GO" id="GO:0008610">
    <property type="term" value="P:lipid biosynthetic process"/>
    <property type="evidence" value="ECO:0007669"/>
    <property type="project" value="UniProtKB-ARBA"/>
</dbReference>
<dbReference type="Gene3D" id="3.40.50.150">
    <property type="entry name" value="Vaccinia Virus protein VP39"/>
    <property type="match status" value="1"/>
</dbReference>
<dbReference type="Gene3D" id="3.40.50.720">
    <property type="entry name" value="NAD(P)-binding Rossmann-like Domain"/>
    <property type="match status" value="1"/>
</dbReference>
<dbReference type="FunFam" id="2.30.38.10:FF:000001">
    <property type="entry name" value="Non-ribosomal peptide synthetase PvdI"/>
    <property type="match status" value="1"/>
</dbReference>
<dbReference type="Gene3D" id="3.30.559.10">
    <property type="entry name" value="Chloramphenicol acetyltransferase-like domain"/>
    <property type="match status" value="1"/>
</dbReference>
<evidence type="ECO:0000256" key="8">
    <source>
        <dbReference type="ARBA" id="ARBA00023194"/>
    </source>
</evidence>
<dbReference type="InterPro" id="IPR023213">
    <property type="entry name" value="CAT-like_dom_sf"/>
</dbReference>
<dbReference type="SMART" id="SM00823">
    <property type="entry name" value="PKS_PP"/>
    <property type="match status" value="1"/>
</dbReference>